<protein>
    <submittedName>
        <fullName evidence="4">Uncharacterized protein</fullName>
    </submittedName>
</protein>
<proteinExistence type="predicted"/>
<dbReference type="Proteomes" id="UP000192727">
    <property type="component" value="Chromosome"/>
</dbReference>
<dbReference type="EMBL" id="CP020557">
    <property type="protein sequence ID" value="ARF67304.1"/>
    <property type="molecule type" value="Genomic_DNA"/>
</dbReference>
<evidence type="ECO:0000256" key="1">
    <source>
        <dbReference type="SAM" id="MobiDB-lite"/>
    </source>
</evidence>
<organism evidence="4 5">
    <name type="scientific">Paenibacillus larvae subsp. pulvifaciens</name>
    <dbReference type="NCBI Taxonomy" id="1477"/>
    <lineage>
        <taxon>Bacteria</taxon>
        <taxon>Bacillati</taxon>
        <taxon>Bacillota</taxon>
        <taxon>Bacilli</taxon>
        <taxon>Bacillales</taxon>
        <taxon>Paenibacillaceae</taxon>
        <taxon>Paenibacillus</taxon>
    </lineage>
</organism>
<evidence type="ECO:0000313" key="4">
    <source>
        <dbReference type="EMBL" id="ARF67304.1"/>
    </source>
</evidence>
<keyword evidence="2" id="KW-0472">Membrane</keyword>
<sequence length="308" mass="33617">MKKWLFMFASMCVAVLIFTINPGKSLAFYPPDKPGHDEIYISPNDTFQNPSRPKGDLHDQVEGFREESGNYSILGYYNGRVKDGDRIEILSYPNGNYILTVHIVQPKPTPQPSTPKPAPVPAEKPKPKPAPAPAEKPKSEGKTSSSKQSAPSASTSSSGTKAKPAPQQSRKAEQSEGSKFKESAHSGSVSKAEEQEPAVEANTASTEKEPVESKENTAGEQVTLDHMINKHSLPVEDVTEQAEPIQQPALVSEGSKPLMSAPQETETPNYGGWIFGGIGLFGAIALILFWNPKFRTMVKNKWKKRKTS</sequence>
<feature type="transmembrane region" description="Helical" evidence="2">
    <location>
        <begin position="270"/>
        <end position="291"/>
    </location>
</feature>
<evidence type="ECO:0000313" key="5">
    <source>
        <dbReference type="Proteomes" id="UP000192727"/>
    </source>
</evidence>
<feature type="compositionally biased region" description="Basic and acidic residues" evidence="1">
    <location>
        <begin position="170"/>
        <end position="184"/>
    </location>
</feature>
<evidence type="ECO:0000256" key="2">
    <source>
        <dbReference type="SAM" id="Phobius"/>
    </source>
</evidence>
<feature type="chain" id="PRO_5012640548" evidence="3">
    <location>
        <begin position="28"/>
        <end position="308"/>
    </location>
</feature>
<keyword evidence="3" id="KW-0732">Signal</keyword>
<reference evidence="4 5" key="1">
    <citation type="submission" date="2017-03" db="EMBL/GenBank/DDBJ databases">
        <title>Paenibacillus larvae genome sequencing.</title>
        <authorList>
            <person name="Dingman D.W."/>
        </authorList>
    </citation>
    <scope>NUCLEOTIDE SEQUENCE [LARGE SCALE GENOMIC DNA]</scope>
    <source>
        <strain evidence="4 5">SAG 10367</strain>
    </source>
</reference>
<feature type="compositionally biased region" description="Pro residues" evidence="1">
    <location>
        <begin position="107"/>
        <end position="134"/>
    </location>
</feature>
<accession>A0A1V0UQ44</accession>
<name>A0A1V0UQ44_9BACL</name>
<evidence type="ECO:0000256" key="3">
    <source>
        <dbReference type="SAM" id="SignalP"/>
    </source>
</evidence>
<feature type="compositionally biased region" description="Basic and acidic residues" evidence="1">
    <location>
        <begin position="206"/>
        <end position="217"/>
    </location>
</feature>
<dbReference type="AlphaFoldDB" id="A0A1V0UQ44"/>
<gene>
    <name evidence="4" type="ORF">B7C51_04880</name>
</gene>
<keyword evidence="2" id="KW-0812">Transmembrane</keyword>
<feature type="region of interest" description="Disordered" evidence="1">
    <location>
        <begin position="105"/>
        <end position="219"/>
    </location>
</feature>
<keyword evidence="2" id="KW-1133">Transmembrane helix</keyword>
<feature type="signal peptide" evidence="3">
    <location>
        <begin position="1"/>
        <end position="27"/>
    </location>
</feature>
<dbReference type="RefSeq" id="WP_083038957.1">
    <property type="nucleotide sequence ID" value="NZ_CP020557.1"/>
</dbReference>
<feature type="compositionally biased region" description="Low complexity" evidence="1">
    <location>
        <begin position="142"/>
        <end position="165"/>
    </location>
</feature>